<feature type="domain" description="Redoxin" evidence="1">
    <location>
        <begin position="26"/>
        <end position="143"/>
    </location>
</feature>
<reference evidence="2 3" key="1">
    <citation type="submission" date="2020-08" db="EMBL/GenBank/DDBJ databases">
        <title>Genomic Encyclopedia of Type Strains, Phase IV (KMG-V): Genome sequencing to study the core and pangenomes of soil and plant-associated prokaryotes.</title>
        <authorList>
            <person name="Whitman W."/>
        </authorList>
    </citation>
    <scope>NUCLEOTIDE SEQUENCE [LARGE SCALE GENOMIC DNA]</scope>
    <source>
        <strain evidence="2 3">X5P3</strain>
    </source>
</reference>
<dbReference type="InterPro" id="IPR036249">
    <property type="entry name" value="Thioredoxin-like_sf"/>
</dbReference>
<comment type="caution">
    <text evidence="2">The sequence shown here is derived from an EMBL/GenBank/DDBJ whole genome shotgun (WGS) entry which is preliminary data.</text>
</comment>
<dbReference type="GO" id="GO:0016491">
    <property type="term" value="F:oxidoreductase activity"/>
    <property type="evidence" value="ECO:0007669"/>
    <property type="project" value="InterPro"/>
</dbReference>
<protein>
    <recommendedName>
        <fullName evidence="1">Redoxin domain-containing protein</fullName>
    </recommendedName>
</protein>
<name>A0A7W8E8J6_9BACT</name>
<evidence type="ECO:0000313" key="2">
    <source>
        <dbReference type="EMBL" id="MBB5062686.1"/>
    </source>
</evidence>
<dbReference type="Pfam" id="PF08534">
    <property type="entry name" value="Redoxin"/>
    <property type="match status" value="1"/>
</dbReference>
<dbReference type="EMBL" id="JACHIO010000003">
    <property type="protein sequence ID" value="MBB5062686.1"/>
    <property type="molecule type" value="Genomic_DNA"/>
</dbReference>
<dbReference type="Gene3D" id="3.40.30.10">
    <property type="entry name" value="Glutaredoxin"/>
    <property type="match status" value="1"/>
</dbReference>
<organism evidence="2 3">
    <name type="scientific">Granulicella mallensis</name>
    <dbReference type="NCBI Taxonomy" id="940614"/>
    <lineage>
        <taxon>Bacteria</taxon>
        <taxon>Pseudomonadati</taxon>
        <taxon>Acidobacteriota</taxon>
        <taxon>Terriglobia</taxon>
        <taxon>Terriglobales</taxon>
        <taxon>Acidobacteriaceae</taxon>
        <taxon>Granulicella</taxon>
    </lineage>
</organism>
<dbReference type="InterPro" id="IPR013740">
    <property type="entry name" value="Redoxin"/>
</dbReference>
<dbReference type="RefSeq" id="WP_184253277.1">
    <property type="nucleotide sequence ID" value="NZ_JACHIO010000003.1"/>
</dbReference>
<evidence type="ECO:0000313" key="3">
    <source>
        <dbReference type="Proteomes" id="UP000584867"/>
    </source>
</evidence>
<dbReference type="Proteomes" id="UP000584867">
    <property type="component" value="Unassembled WGS sequence"/>
</dbReference>
<proteinExistence type="predicted"/>
<dbReference type="AlphaFoldDB" id="A0A7W8E8J6"/>
<dbReference type="SUPFAM" id="SSF52833">
    <property type="entry name" value="Thioredoxin-like"/>
    <property type="match status" value="1"/>
</dbReference>
<gene>
    <name evidence="2" type="ORF">HDF15_001016</name>
</gene>
<sequence>MAKRVDIVEANGETEMDIGKLSSVSLYDVSRKTTVELKASANGPKRLLVFLTAADCSSCLDELGDWLSIAKTTPSERFEVDLIYIHTASNELASFMQSNPLPYHTYFDEQGELSKQMNIPPQTPVTVLVDKNFKVLAAQAPAPDANARQPFIARVEAIVARGE</sequence>
<evidence type="ECO:0000259" key="1">
    <source>
        <dbReference type="Pfam" id="PF08534"/>
    </source>
</evidence>
<accession>A0A7W8E8J6</accession>